<dbReference type="EMBL" id="BAABLF010000005">
    <property type="protein sequence ID" value="GAA5187753.1"/>
    <property type="molecule type" value="Genomic_DNA"/>
</dbReference>
<sequence length="116" mass="13250">MSDITPTVQAFADAVSEHRQLWVLSSDEEYVVCDSIEFENTDVMPLFSSQEKAQALCKEDWAQYQPVAVAMDDFFEHWLPSLDEDKVMVGLDWDEALNGIECDPFELAKKLADKEI</sequence>
<accession>A0ABP9RVU7</accession>
<reference evidence="2" key="1">
    <citation type="journal article" date="2019" name="Int. J. Syst. Evol. Microbiol.">
        <title>The Global Catalogue of Microorganisms (GCM) 10K type strain sequencing project: providing services to taxonomists for standard genome sequencing and annotation.</title>
        <authorList>
            <consortium name="The Broad Institute Genomics Platform"/>
            <consortium name="The Broad Institute Genome Sequencing Center for Infectious Disease"/>
            <person name="Wu L."/>
            <person name="Ma J."/>
        </authorList>
    </citation>
    <scope>NUCLEOTIDE SEQUENCE [LARGE SCALE GENOMIC DNA]</scope>
    <source>
        <strain evidence="2">JCM 18720</strain>
    </source>
</reference>
<keyword evidence="2" id="KW-1185">Reference proteome</keyword>
<gene>
    <name evidence="1" type="ORF">GCM10025772_06090</name>
</gene>
<evidence type="ECO:0000313" key="1">
    <source>
        <dbReference type="EMBL" id="GAA5187753.1"/>
    </source>
</evidence>
<dbReference type="RefSeq" id="WP_345315571.1">
    <property type="nucleotide sequence ID" value="NZ_BAABLF010000005.1"/>
</dbReference>
<evidence type="ECO:0000313" key="2">
    <source>
        <dbReference type="Proteomes" id="UP001501600"/>
    </source>
</evidence>
<dbReference type="Pfam" id="PF11042">
    <property type="entry name" value="DUF2750"/>
    <property type="match status" value="1"/>
</dbReference>
<dbReference type="Proteomes" id="UP001501600">
    <property type="component" value="Unassembled WGS sequence"/>
</dbReference>
<name>A0ABP9RVU7_9GAMM</name>
<proteinExistence type="predicted"/>
<comment type="caution">
    <text evidence="1">The sequence shown here is derived from an EMBL/GenBank/DDBJ whole genome shotgun (WGS) entry which is preliminary data.</text>
</comment>
<organism evidence="1 2">
    <name type="scientific">Ferrimonas gelatinilytica</name>
    <dbReference type="NCBI Taxonomy" id="1255257"/>
    <lineage>
        <taxon>Bacteria</taxon>
        <taxon>Pseudomonadati</taxon>
        <taxon>Pseudomonadota</taxon>
        <taxon>Gammaproteobacteria</taxon>
        <taxon>Alteromonadales</taxon>
        <taxon>Ferrimonadaceae</taxon>
        <taxon>Ferrimonas</taxon>
    </lineage>
</organism>
<protein>
    <submittedName>
        <fullName evidence="1">DUF2750 domain-containing protein</fullName>
    </submittedName>
</protein>
<dbReference type="InterPro" id="IPR021284">
    <property type="entry name" value="DUF2750"/>
</dbReference>